<sequence length="149" mass="17090">MILSAQPIGVPPSRRFVIQNLDDAKVWNGKAFVEDWDEARKYATASDACFDMADIQRDFYGALPRRRFVCPVEIEVYGKITRTKLARYLHRATTLNVKTHEYGNGPGETLVLPVIHFGLVREIEDVPMLSKVDNWDEEDEFGLEDDDEN</sequence>
<dbReference type="AlphaFoldDB" id="A0A5C5WY14"/>
<reference evidence="1 2" key="1">
    <citation type="submission" date="2019-02" db="EMBL/GenBank/DDBJ databases">
        <title>Deep-cultivation of Planctomycetes and their phenomic and genomic characterization uncovers novel biology.</title>
        <authorList>
            <person name="Wiegand S."/>
            <person name="Jogler M."/>
            <person name="Boedeker C."/>
            <person name="Pinto D."/>
            <person name="Vollmers J."/>
            <person name="Rivas-Marin E."/>
            <person name="Kohn T."/>
            <person name="Peeters S.H."/>
            <person name="Heuer A."/>
            <person name="Rast P."/>
            <person name="Oberbeckmann S."/>
            <person name="Bunk B."/>
            <person name="Jeske O."/>
            <person name="Meyerdierks A."/>
            <person name="Storesund J.E."/>
            <person name="Kallscheuer N."/>
            <person name="Luecker S."/>
            <person name="Lage O.M."/>
            <person name="Pohl T."/>
            <person name="Merkel B.J."/>
            <person name="Hornburger P."/>
            <person name="Mueller R.-W."/>
            <person name="Bruemmer F."/>
            <person name="Labrenz M."/>
            <person name="Spormann A.M."/>
            <person name="Op Den Camp H."/>
            <person name="Overmann J."/>
            <person name="Amann R."/>
            <person name="Jetten M.S.M."/>
            <person name="Mascher T."/>
            <person name="Medema M.H."/>
            <person name="Devos D.P."/>
            <person name="Kaster A.-K."/>
            <person name="Ovreas L."/>
            <person name="Rohde M."/>
            <person name="Galperin M.Y."/>
            <person name="Jogler C."/>
        </authorList>
    </citation>
    <scope>NUCLEOTIDE SEQUENCE [LARGE SCALE GENOMIC DNA]</scope>
    <source>
        <strain evidence="1 2">KOR42</strain>
    </source>
</reference>
<proteinExistence type="predicted"/>
<gene>
    <name evidence="1" type="ORF">KOR42_28560</name>
</gene>
<dbReference type="OrthoDB" id="281257at2"/>
<dbReference type="Proteomes" id="UP000317243">
    <property type="component" value="Unassembled WGS sequence"/>
</dbReference>
<accession>A0A5C5WY14</accession>
<evidence type="ECO:0000313" key="2">
    <source>
        <dbReference type="Proteomes" id="UP000317243"/>
    </source>
</evidence>
<organism evidence="1 2">
    <name type="scientific">Thalassoglobus neptunius</name>
    <dbReference type="NCBI Taxonomy" id="1938619"/>
    <lineage>
        <taxon>Bacteria</taxon>
        <taxon>Pseudomonadati</taxon>
        <taxon>Planctomycetota</taxon>
        <taxon>Planctomycetia</taxon>
        <taxon>Planctomycetales</taxon>
        <taxon>Planctomycetaceae</taxon>
        <taxon>Thalassoglobus</taxon>
    </lineage>
</organism>
<protein>
    <submittedName>
        <fullName evidence="1">Uncharacterized protein</fullName>
    </submittedName>
</protein>
<comment type="caution">
    <text evidence="1">The sequence shown here is derived from an EMBL/GenBank/DDBJ whole genome shotgun (WGS) entry which is preliminary data.</text>
</comment>
<dbReference type="EMBL" id="SIHI01000004">
    <property type="protein sequence ID" value="TWT55470.1"/>
    <property type="molecule type" value="Genomic_DNA"/>
</dbReference>
<name>A0A5C5WY14_9PLAN</name>
<evidence type="ECO:0000313" key="1">
    <source>
        <dbReference type="EMBL" id="TWT55470.1"/>
    </source>
</evidence>
<keyword evidence="2" id="KW-1185">Reference proteome</keyword>